<evidence type="ECO:0000256" key="2">
    <source>
        <dbReference type="ARBA" id="ARBA00022692"/>
    </source>
</evidence>
<dbReference type="GO" id="GO:0045039">
    <property type="term" value="P:protein insertion into mitochondrial inner membrane"/>
    <property type="evidence" value="ECO:0007669"/>
    <property type="project" value="InterPro"/>
</dbReference>
<dbReference type="InterPro" id="IPR039175">
    <property type="entry name" value="TIM22"/>
</dbReference>
<dbReference type="AlphaFoldDB" id="A0A7J7LC17"/>
<evidence type="ECO:0000256" key="3">
    <source>
        <dbReference type="ARBA" id="ARBA00022989"/>
    </source>
</evidence>
<dbReference type="GO" id="GO:0030943">
    <property type="term" value="F:mitochondrion targeting sequence binding"/>
    <property type="evidence" value="ECO:0007669"/>
    <property type="project" value="TreeGrafter"/>
</dbReference>
<dbReference type="Proteomes" id="UP000541444">
    <property type="component" value="Unassembled WGS sequence"/>
</dbReference>
<keyword evidence="2 6" id="KW-0812">Transmembrane</keyword>
<evidence type="ECO:0000256" key="1">
    <source>
        <dbReference type="ARBA" id="ARBA00004141"/>
    </source>
</evidence>
<dbReference type="PANTHER" id="PTHR14110">
    <property type="entry name" value="MITOCHONDRIAL IMPORT INNER MEMBRANE TRANSLOCASE SUBUNIT TIM22"/>
    <property type="match status" value="1"/>
</dbReference>
<reference evidence="7 8" key="1">
    <citation type="journal article" date="2020" name="IScience">
        <title>Genome Sequencing of the Endangered Kingdonia uniflora (Circaeasteraceae, Ranunculales) Reveals Potential Mechanisms of Evolutionary Specialization.</title>
        <authorList>
            <person name="Sun Y."/>
            <person name="Deng T."/>
            <person name="Zhang A."/>
            <person name="Moore M.J."/>
            <person name="Landis J.B."/>
            <person name="Lin N."/>
            <person name="Zhang H."/>
            <person name="Zhang X."/>
            <person name="Huang J."/>
            <person name="Zhang X."/>
            <person name="Sun H."/>
            <person name="Wang H."/>
        </authorList>
    </citation>
    <scope>NUCLEOTIDE SEQUENCE [LARGE SCALE GENOMIC DNA]</scope>
    <source>
        <strain evidence="7">TB1705</strain>
        <tissue evidence="7">Leaf</tissue>
    </source>
</reference>
<evidence type="ECO:0000256" key="5">
    <source>
        <dbReference type="SAM" id="MobiDB-lite"/>
    </source>
</evidence>
<name>A0A7J7LC17_9MAGN</name>
<feature type="region of interest" description="Disordered" evidence="5">
    <location>
        <begin position="1"/>
        <end position="20"/>
    </location>
</feature>
<sequence>MASNDKTPKSSSPTPPPSSNWEERILFPTLIAGVVGGLAGLVSRHRTTLGTANICVTYAANLSIVTGCYCGAREFVAATRRSDDLINSALGGFGSGAFLGRLQGGKLGAVKYSIIFAIAGTTADFAVLQLKPHYQRYRESIFGNNESSKQKSSWLSMPEWSPIKVLDEEALAKKREREQQLCSLSNPSNEQS</sequence>
<organism evidence="7 8">
    <name type="scientific">Kingdonia uniflora</name>
    <dbReference type="NCBI Taxonomy" id="39325"/>
    <lineage>
        <taxon>Eukaryota</taxon>
        <taxon>Viridiplantae</taxon>
        <taxon>Streptophyta</taxon>
        <taxon>Embryophyta</taxon>
        <taxon>Tracheophyta</taxon>
        <taxon>Spermatophyta</taxon>
        <taxon>Magnoliopsida</taxon>
        <taxon>Ranunculales</taxon>
        <taxon>Circaeasteraceae</taxon>
        <taxon>Kingdonia</taxon>
    </lineage>
</organism>
<dbReference type="GO" id="GO:0008320">
    <property type="term" value="F:protein transmembrane transporter activity"/>
    <property type="evidence" value="ECO:0007669"/>
    <property type="project" value="TreeGrafter"/>
</dbReference>
<comment type="caution">
    <text evidence="7">The sequence shown here is derived from an EMBL/GenBank/DDBJ whole genome shotgun (WGS) entry which is preliminary data.</text>
</comment>
<gene>
    <name evidence="7" type="ORF">GIB67_028934</name>
</gene>
<evidence type="ECO:0000256" key="4">
    <source>
        <dbReference type="ARBA" id="ARBA00023136"/>
    </source>
</evidence>
<dbReference type="EMBL" id="JACGCM010002399">
    <property type="protein sequence ID" value="KAF6140128.1"/>
    <property type="molecule type" value="Genomic_DNA"/>
</dbReference>
<keyword evidence="3 6" id="KW-1133">Transmembrane helix</keyword>
<proteinExistence type="predicted"/>
<keyword evidence="4 6" id="KW-0472">Membrane</keyword>
<dbReference type="PANTHER" id="PTHR14110:SF10">
    <property type="entry name" value="OS04G0376100 PROTEIN"/>
    <property type="match status" value="1"/>
</dbReference>
<protein>
    <submittedName>
        <fullName evidence="7">Uncharacterized protein</fullName>
    </submittedName>
</protein>
<dbReference type="OrthoDB" id="1913277at2759"/>
<feature type="transmembrane region" description="Helical" evidence="6">
    <location>
        <begin position="25"/>
        <end position="42"/>
    </location>
</feature>
<accession>A0A7J7LC17</accession>
<evidence type="ECO:0000313" key="7">
    <source>
        <dbReference type="EMBL" id="KAF6140128.1"/>
    </source>
</evidence>
<evidence type="ECO:0000313" key="8">
    <source>
        <dbReference type="Proteomes" id="UP000541444"/>
    </source>
</evidence>
<dbReference type="GO" id="GO:0042721">
    <property type="term" value="C:TIM22 mitochondrial import inner membrane insertion complex"/>
    <property type="evidence" value="ECO:0007669"/>
    <property type="project" value="InterPro"/>
</dbReference>
<evidence type="ECO:0000256" key="6">
    <source>
        <dbReference type="SAM" id="Phobius"/>
    </source>
</evidence>
<comment type="subcellular location">
    <subcellularLocation>
        <location evidence="1">Membrane</location>
        <topology evidence="1">Multi-pass membrane protein</topology>
    </subcellularLocation>
</comment>
<keyword evidence="8" id="KW-1185">Reference proteome</keyword>